<dbReference type="Ensembl" id="ENSCSAVT00000000356.1">
    <property type="protein sequence ID" value="ENSCSAVP00000000353.1"/>
    <property type="gene ID" value="ENSCSAVG00000000194.1"/>
</dbReference>
<organism evidence="9 10">
    <name type="scientific">Ciona savignyi</name>
    <name type="common">Pacific transparent sea squirt</name>
    <dbReference type="NCBI Taxonomy" id="51511"/>
    <lineage>
        <taxon>Eukaryota</taxon>
        <taxon>Metazoa</taxon>
        <taxon>Chordata</taxon>
        <taxon>Tunicata</taxon>
        <taxon>Ascidiacea</taxon>
        <taxon>Phlebobranchia</taxon>
        <taxon>Cionidae</taxon>
        <taxon>Ciona</taxon>
    </lineage>
</organism>
<dbReference type="PRINTS" id="PR00385">
    <property type="entry name" value="P450"/>
</dbReference>
<evidence type="ECO:0000256" key="3">
    <source>
        <dbReference type="ARBA" id="ARBA00022723"/>
    </source>
</evidence>
<feature type="binding site" description="axial binding residue" evidence="7">
    <location>
        <position position="151"/>
    </location>
    <ligand>
        <name>heme</name>
        <dbReference type="ChEBI" id="CHEBI:30413"/>
    </ligand>
    <ligandPart>
        <name>Fe</name>
        <dbReference type="ChEBI" id="CHEBI:18248"/>
    </ligandPart>
</feature>
<dbReference type="PROSITE" id="PS00086">
    <property type="entry name" value="CYTOCHROME_P450"/>
    <property type="match status" value="1"/>
</dbReference>
<evidence type="ECO:0000256" key="1">
    <source>
        <dbReference type="ARBA" id="ARBA00010617"/>
    </source>
</evidence>
<evidence type="ECO:0000256" key="4">
    <source>
        <dbReference type="ARBA" id="ARBA00023002"/>
    </source>
</evidence>
<keyword evidence="4 8" id="KW-0560">Oxidoreductase</keyword>
<evidence type="ECO:0000256" key="5">
    <source>
        <dbReference type="ARBA" id="ARBA00023004"/>
    </source>
</evidence>
<reference evidence="9" key="3">
    <citation type="submission" date="2025-09" db="UniProtKB">
        <authorList>
            <consortium name="Ensembl"/>
        </authorList>
    </citation>
    <scope>IDENTIFICATION</scope>
</reference>
<dbReference type="OMA" id="VMRKCQE"/>
<dbReference type="PANTHER" id="PTHR24302:SF15">
    <property type="entry name" value="FATTY-ACID PEROXYGENASE"/>
    <property type="match status" value="1"/>
</dbReference>
<dbReference type="SUPFAM" id="SSF48264">
    <property type="entry name" value="Cytochrome P450"/>
    <property type="match status" value="1"/>
</dbReference>
<dbReference type="eggNOG" id="KOG0158">
    <property type="taxonomic scope" value="Eukaryota"/>
</dbReference>
<dbReference type="Proteomes" id="UP000007875">
    <property type="component" value="Unassembled WGS sequence"/>
</dbReference>
<evidence type="ECO:0000313" key="9">
    <source>
        <dbReference type="Ensembl" id="ENSCSAVP00000000353.1"/>
    </source>
</evidence>
<keyword evidence="5 7" id="KW-0408">Iron</keyword>
<protein>
    <submittedName>
        <fullName evidence="9">Uncharacterized protein</fullName>
    </submittedName>
</protein>
<evidence type="ECO:0000256" key="6">
    <source>
        <dbReference type="ARBA" id="ARBA00043906"/>
    </source>
</evidence>
<reference evidence="9" key="2">
    <citation type="submission" date="2025-08" db="UniProtKB">
        <authorList>
            <consortium name="Ensembl"/>
        </authorList>
    </citation>
    <scope>IDENTIFICATION</scope>
</reference>
<keyword evidence="3 7" id="KW-0479">Metal-binding</keyword>
<dbReference type="GO" id="GO:0008395">
    <property type="term" value="F:steroid hydroxylase activity"/>
    <property type="evidence" value="ECO:0007669"/>
    <property type="project" value="TreeGrafter"/>
</dbReference>
<accession>H2Y4V5</accession>
<dbReference type="GO" id="GO:0016705">
    <property type="term" value="F:oxidoreductase activity, acting on paired donors, with incorporation or reduction of molecular oxygen"/>
    <property type="evidence" value="ECO:0007669"/>
    <property type="project" value="InterPro"/>
</dbReference>
<dbReference type="Pfam" id="PF00067">
    <property type="entry name" value="p450"/>
    <property type="match status" value="1"/>
</dbReference>
<evidence type="ECO:0000256" key="7">
    <source>
        <dbReference type="PIRSR" id="PIRSR602401-1"/>
    </source>
</evidence>
<name>H2Y4V5_CIOSA</name>
<dbReference type="PANTHER" id="PTHR24302">
    <property type="entry name" value="CYTOCHROME P450 FAMILY 3"/>
    <property type="match status" value="1"/>
</dbReference>
<evidence type="ECO:0000256" key="8">
    <source>
        <dbReference type="RuleBase" id="RU000461"/>
    </source>
</evidence>
<proteinExistence type="inferred from homology"/>
<keyword evidence="2 7" id="KW-0349">Heme</keyword>
<evidence type="ECO:0000313" key="10">
    <source>
        <dbReference type="Proteomes" id="UP000007875"/>
    </source>
</evidence>
<comment type="cofactor">
    <cofactor evidence="7">
        <name>heme</name>
        <dbReference type="ChEBI" id="CHEBI:30413"/>
    </cofactor>
</comment>
<dbReference type="GO" id="GO:0005506">
    <property type="term" value="F:iron ion binding"/>
    <property type="evidence" value="ECO:0007669"/>
    <property type="project" value="InterPro"/>
</dbReference>
<keyword evidence="8" id="KW-0503">Monooxygenase</keyword>
<comment type="similarity">
    <text evidence="1 8">Belongs to the cytochrome P450 family.</text>
</comment>
<reference evidence="10" key="1">
    <citation type="submission" date="2003-08" db="EMBL/GenBank/DDBJ databases">
        <authorList>
            <person name="Birren B."/>
            <person name="Nusbaum C."/>
            <person name="Abebe A."/>
            <person name="Abouelleil A."/>
            <person name="Adekoya E."/>
            <person name="Ait-zahra M."/>
            <person name="Allen N."/>
            <person name="Allen T."/>
            <person name="An P."/>
            <person name="Anderson M."/>
            <person name="Anderson S."/>
            <person name="Arachchi H."/>
            <person name="Armbruster J."/>
            <person name="Bachantsang P."/>
            <person name="Baldwin J."/>
            <person name="Barry A."/>
            <person name="Bayul T."/>
            <person name="Blitshsteyn B."/>
            <person name="Bloom T."/>
            <person name="Blye J."/>
            <person name="Boguslavskiy L."/>
            <person name="Borowsky M."/>
            <person name="Boukhgalter B."/>
            <person name="Brunache A."/>
            <person name="Butler J."/>
            <person name="Calixte N."/>
            <person name="Calvo S."/>
            <person name="Camarata J."/>
            <person name="Campo K."/>
            <person name="Chang J."/>
            <person name="Cheshatsang Y."/>
            <person name="Citroen M."/>
            <person name="Collymore A."/>
            <person name="Considine T."/>
            <person name="Cook A."/>
            <person name="Cooke P."/>
            <person name="Corum B."/>
            <person name="Cuomo C."/>
            <person name="David R."/>
            <person name="Dawoe T."/>
            <person name="Degray S."/>
            <person name="Dodge S."/>
            <person name="Dooley K."/>
            <person name="Dorje P."/>
            <person name="Dorjee K."/>
            <person name="Dorris L."/>
            <person name="Duffey N."/>
            <person name="Dupes A."/>
            <person name="Elkins T."/>
            <person name="Engels R."/>
            <person name="Erickson J."/>
            <person name="Farina A."/>
            <person name="Faro S."/>
            <person name="Ferreira P."/>
            <person name="Fischer H."/>
            <person name="Fitzgerald M."/>
            <person name="Foley K."/>
            <person name="Gage D."/>
            <person name="Galagan J."/>
            <person name="Gearin G."/>
            <person name="Gnerre S."/>
            <person name="Gnirke A."/>
            <person name="Goyette A."/>
            <person name="Graham J."/>
            <person name="Grandbois E."/>
            <person name="Gyaltsen K."/>
            <person name="Hafez N."/>
            <person name="Hagopian D."/>
            <person name="Hagos B."/>
            <person name="Hall J."/>
            <person name="Hatcher B."/>
            <person name="Heller A."/>
            <person name="Higgins H."/>
            <person name="Honan T."/>
            <person name="Horn A."/>
            <person name="Houde N."/>
            <person name="Hughes L."/>
            <person name="Hulme W."/>
            <person name="Husby E."/>
            <person name="Iliev I."/>
            <person name="Jaffe D."/>
            <person name="Jones C."/>
            <person name="Kamal M."/>
            <person name="Kamat A."/>
            <person name="Kamvysselis M."/>
            <person name="Karlsson E."/>
            <person name="Kells C."/>
            <person name="Kieu A."/>
            <person name="Kisner P."/>
            <person name="Kodira C."/>
            <person name="Kulbokas E."/>
            <person name="Labutti K."/>
            <person name="Lama D."/>
            <person name="Landers T."/>
            <person name="Leger J."/>
            <person name="Levine S."/>
            <person name="Lewis D."/>
            <person name="Lewis T."/>
            <person name="Lindblad-toh K."/>
            <person name="Liu X."/>
            <person name="Lokyitsang T."/>
            <person name="Lokyitsang Y."/>
            <person name="Lucien O."/>
            <person name="Lui A."/>
            <person name="Ma L.J."/>
            <person name="Mabbitt R."/>
            <person name="Macdonald J."/>
            <person name="Maclean C."/>
            <person name="Major J."/>
            <person name="Manning J."/>
            <person name="Marabella R."/>
            <person name="Maru K."/>
            <person name="Matthews C."/>
            <person name="Mauceli E."/>
            <person name="Mccarthy M."/>
            <person name="Mcdonough S."/>
            <person name="Mcghee T."/>
            <person name="Meldrim J."/>
            <person name="Meneus L."/>
            <person name="Mesirov J."/>
            <person name="Mihalev A."/>
            <person name="Mihova T."/>
            <person name="Mikkelsen T."/>
            <person name="Mlenga V."/>
            <person name="Moru K."/>
            <person name="Mozes J."/>
            <person name="Mulrain L."/>
            <person name="Munson G."/>
            <person name="Naylor J."/>
            <person name="Newes C."/>
            <person name="Nguyen C."/>
            <person name="Nguyen N."/>
            <person name="Nguyen T."/>
            <person name="Nicol R."/>
            <person name="Nielsen C."/>
            <person name="Nizzari M."/>
            <person name="Norbu C."/>
            <person name="Norbu N."/>
            <person name="O'donnell P."/>
            <person name="Okoawo O."/>
            <person name="O'leary S."/>
            <person name="Omotosho B."/>
            <person name="O'neill K."/>
            <person name="Osman S."/>
            <person name="Parker S."/>
            <person name="Perrin D."/>
            <person name="Phunkhang P."/>
            <person name="Piqani B."/>
            <person name="Purcell S."/>
            <person name="Rachupka T."/>
            <person name="Ramasamy U."/>
            <person name="Rameau R."/>
            <person name="Ray V."/>
            <person name="Raymond C."/>
            <person name="Retta R."/>
            <person name="Richardson S."/>
            <person name="Rise C."/>
            <person name="Rodriguez J."/>
            <person name="Rogers J."/>
            <person name="Rogov P."/>
            <person name="Rutman M."/>
            <person name="Schupbach R."/>
            <person name="Seaman C."/>
            <person name="Settipalli S."/>
            <person name="Sharpe T."/>
            <person name="Sheridan J."/>
            <person name="Sherpa N."/>
            <person name="Shi J."/>
            <person name="Smirnov S."/>
            <person name="Smith C."/>
            <person name="Sougnez C."/>
            <person name="Spencer B."/>
            <person name="Stalker J."/>
            <person name="Stange-thomann N."/>
            <person name="Stavropoulos S."/>
            <person name="Stetson K."/>
            <person name="Stone C."/>
            <person name="Stone S."/>
            <person name="Stubbs M."/>
            <person name="Talamas J."/>
            <person name="Tchuinga P."/>
            <person name="Tenzing P."/>
            <person name="Tesfaye S."/>
            <person name="Theodore J."/>
            <person name="Thoulutsang Y."/>
            <person name="Topham K."/>
            <person name="Towey S."/>
            <person name="Tsamla T."/>
            <person name="Tsomo N."/>
            <person name="Vallee D."/>
            <person name="Vassiliev H."/>
            <person name="Venkataraman V."/>
            <person name="Vinson J."/>
            <person name="Vo A."/>
            <person name="Wade C."/>
            <person name="Wang S."/>
            <person name="Wangchuk T."/>
            <person name="Wangdi T."/>
            <person name="Whittaker C."/>
            <person name="Wilkinson J."/>
            <person name="Wu Y."/>
            <person name="Wyman D."/>
            <person name="Yadav S."/>
            <person name="Yang S."/>
            <person name="Yang X."/>
            <person name="Yeager S."/>
            <person name="Yee E."/>
            <person name="Young G."/>
            <person name="Zainoun J."/>
            <person name="Zembeck L."/>
            <person name="Zimmer A."/>
            <person name="Zody M."/>
            <person name="Lander E."/>
        </authorList>
    </citation>
    <scope>NUCLEOTIDE SEQUENCE [LARGE SCALE GENOMIC DNA]</scope>
</reference>
<dbReference type="InterPro" id="IPR001128">
    <property type="entry name" value="Cyt_P450"/>
</dbReference>
<dbReference type="Gene3D" id="1.10.630.10">
    <property type="entry name" value="Cytochrome P450"/>
    <property type="match status" value="1"/>
</dbReference>
<dbReference type="PRINTS" id="PR00463">
    <property type="entry name" value="EP450I"/>
</dbReference>
<dbReference type="InParanoid" id="H2Y4V5"/>
<dbReference type="InterPro" id="IPR002401">
    <property type="entry name" value="Cyt_P450_E_grp-I"/>
</dbReference>
<dbReference type="GeneTree" id="ENSGT00940000165057"/>
<dbReference type="GO" id="GO:0020037">
    <property type="term" value="F:heme binding"/>
    <property type="evidence" value="ECO:0007669"/>
    <property type="project" value="InterPro"/>
</dbReference>
<dbReference type="FunFam" id="1.10.630.10:FF:000241">
    <property type="entry name" value="cytochrome P450 3A31-like"/>
    <property type="match status" value="1"/>
</dbReference>
<dbReference type="STRING" id="51511.ENSCSAVP00000000353"/>
<dbReference type="AlphaFoldDB" id="H2Y4V5"/>
<sequence length="216" mass="24728">MTRVEIKGNSLIFIFGGYETTSNAMLFLAYNLALHKDAQHHVREEVQAALHKHGGLTYEAIQDLKYMTQCLNESLRLYPLTPMNSRYCEQDITINGITIPRGATVGIPMFGMMRDEDIWEDPLIFNPDRMEDMSKIDPMIYQPFGAGPRNCIGMRFALLEIKITFAKLLLKFDLDVCEDTPEPPLAVTFKTSMRPKETLYLKVVGREKESVEVEQE</sequence>
<keyword evidence="10" id="KW-1185">Reference proteome</keyword>
<evidence type="ECO:0000256" key="2">
    <source>
        <dbReference type="ARBA" id="ARBA00022617"/>
    </source>
</evidence>
<dbReference type="InterPro" id="IPR050705">
    <property type="entry name" value="Cytochrome_P450_3A"/>
</dbReference>
<comment type="function">
    <text evidence="6">Cytochromes P450 are a group of heme-thiolate monooxygenases. They oxidize a variety of structurally unrelated compounds, including steroids, fatty acids, and xenobiotics.</text>
</comment>
<dbReference type="InterPro" id="IPR017972">
    <property type="entry name" value="Cyt_P450_CS"/>
</dbReference>
<dbReference type="InterPro" id="IPR036396">
    <property type="entry name" value="Cyt_P450_sf"/>
</dbReference>